<keyword evidence="4" id="KW-0408">Iron</keyword>
<dbReference type="SUPFAM" id="SSF143975">
    <property type="entry name" value="IlvD/EDD N-terminal domain-like"/>
    <property type="match status" value="1"/>
</dbReference>
<dbReference type="InterPro" id="IPR052352">
    <property type="entry name" value="Sugar_Degrad_Dehydratases"/>
</dbReference>
<dbReference type="SUPFAM" id="SSF52016">
    <property type="entry name" value="LeuD/IlvD-like"/>
    <property type="match status" value="1"/>
</dbReference>
<dbReference type="Proteomes" id="UP000199529">
    <property type="component" value="Unassembled WGS sequence"/>
</dbReference>
<dbReference type="Pfam" id="PF24877">
    <property type="entry name" value="ILV_EDD_C"/>
    <property type="match status" value="1"/>
</dbReference>
<keyword evidence="3" id="KW-0479">Metal-binding</keyword>
<dbReference type="GO" id="GO:0051537">
    <property type="term" value="F:2 iron, 2 sulfur cluster binding"/>
    <property type="evidence" value="ECO:0007669"/>
    <property type="project" value="UniProtKB-KW"/>
</dbReference>
<comment type="similarity">
    <text evidence="1">Belongs to the IlvD/Edd family.</text>
</comment>
<evidence type="ECO:0000259" key="8">
    <source>
        <dbReference type="Pfam" id="PF00920"/>
    </source>
</evidence>
<dbReference type="InterPro" id="IPR042096">
    <property type="entry name" value="Dihydro-acid_dehy_C"/>
</dbReference>
<evidence type="ECO:0000256" key="5">
    <source>
        <dbReference type="ARBA" id="ARBA00023014"/>
    </source>
</evidence>
<dbReference type="InterPro" id="IPR056740">
    <property type="entry name" value="ILV_EDD_C"/>
</dbReference>
<evidence type="ECO:0000313" key="11">
    <source>
        <dbReference type="Proteomes" id="UP000199529"/>
    </source>
</evidence>
<dbReference type="Pfam" id="PF00920">
    <property type="entry name" value="ILVD_EDD_N"/>
    <property type="match status" value="1"/>
</dbReference>
<feature type="domain" description="Dihydroxy-acid/6-phosphogluconate dehydratase C-terminal" evidence="9">
    <location>
        <begin position="359"/>
        <end position="554"/>
    </location>
</feature>
<keyword evidence="2" id="KW-0001">2Fe-2S</keyword>
<dbReference type="STRING" id="418495.SAMN05216215_1003268"/>
<sequence length="572" mass="61555">MSTPRRSASWFGAHGRAGMTARSWVKNQGYSDEVFDGRPVIGIGTTWSELAPCNAHQQRIAEAVKRGVWQAGGFPLEFPNMALGETLMRPTTMLYRNLLAMQAEETIRANPLDAVVLLSGCDKTTPGLLMAAASVDLPTAMLTGGPMLNGKYRGTDIGSGTAVWQAEADLVAGKITQDECYFIEGCMSRSNGHCMTMGTASTMACIVEALGMQLPYAASWPAVDARRYAAAQQTGQRIVEMVEEDLKPSDVLTRDAFRNAIRANAAIGGSTNAVVHLIAIAKRVGVELTVDDFDTDTRDVPTLVNLQPSGKFLMEDFCYAGGLPAVLKELGDLVERSAVTVNGRSMGENIAGAEVHNREVITAFDEPFQAVGTGTAVLRGSLAPDGAVIKQSAASPRLLQHRGPAMVFEDVDDYCAVCKDDDLDVDENTVLIVRNAGPKGYPGMPEVANVPVPKKVQDRGFDDIVRISDGRMSGTAYGTVILHVTPEAAAGGPLAFVHTGDIVSIDVPNRRVDLEVPEDELNRRRAEWKDPDNPYPRGYQRLYYDHVLQASDGADLDFLVGKSGSDVPRDGH</sequence>
<dbReference type="AlphaFoldDB" id="A0A1H2TYP6"/>
<dbReference type="FunFam" id="3.50.30.80:FF:000001">
    <property type="entry name" value="Dihydroxy-acid dehydratase"/>
    <property type="match status" value="1"/>
</dbReference>
<gene>
    <name evidence="10" type="ORF">SAMN05216215_1003268</name>
</gene>
<evidence type="ECO:0000256" key="1">
    <source>
        <dbReference type="ARBA" id="ARBA00006486"/>
    </source>
</evidence>
<dbReference type="InterPro" id="IPR020558">
    <property type="entry name" value="DiOHA_6PGluconate_deHydtase_CS"/>
</dbReference>
<dbReference type="RefSeq" id="WP_093261601.1">
    <property type="nucleotide sequence ID" value="NZ_FNOK01000003.1"/>
</dbReference>
<evidence type="ECO:0000256" key="7">
    <source>
        <dbReference type="ARBA" id="ARBA00023304"/>
    </source>
</evidence>
<protein>
    <submittedName>
        <fullName evidence="10">Dihydroxyacid dehydratase</fullName>
    </submittedName>
</protein>
<dbReference type="OrthoDB" id="4744252at2"/>
<dbReference type="GO" id="GO:0009082">
    <property type="term" value="P:branched-chain amino acid biosynthetic process"/>
    <property type="evidence" value="ECO:0007669"/>
    <property type="project" value="UniProtKB-KW"/>
</dbReference>
<dbReference type="PANTHER" id="PTHR43183">
    <property type="entry name" value="HYPOTHETICAL DIHYDROXYACID DEHYDRATASE (EUROFUNG)-RELATED"/>
    <property type="match status" value="1"/>
</dbReference>
<dbReference type="NCBIfam" id="NF009560">
    <property type="entry name" value="PRK13017.1"/>
    <property type="match status" value="1"/>
</dbReference>
<reference evidence="11" key="1">
    <citation type="submission" date="2016-10" db="EMBL/GenBank/DDBJ databases">
        <authorList>
            <person name="Varghese N."/>
            <person name="Submissions S."/>
        </authorList>
    </citation>
    <scope>NUCLEOTIDE SEQUENCE [LARGE SCALE GENOMIC DNA]</scope>
    <source>
        <strain evidence="11">CGMCC 4.3530</strain>
    </source>
</reference>
<feature type="domain" description="Dihydroxy-acid/6-phosphogluconate dehydratase N-terminal" evidence="8">
    <location>
        <begin position="38"/>
        <end position="349"/>
    </location>
</feature>
<evidence type="ECO:0000256" key="2">
    <source>
        <dbReference type="ARBA" id="ARBA00022714"/>
    </source>
</evidence>
<evidence type="ECO:0000256" key="3">
    <source>
        <dbReference type="ARBA" id="ARBA00022723"/>
    </source>
</evidence>
<evidence type="ECO:0000256" key="6">
    <source>
        <dbReference type="ARBA" id="ARBA00023239"/>
    </source>
</evidence>
<keyword evidence="6" id="KW-0456">Lyase</keyword>
<dbReference type="InterPro" id="IPR000581">
    <property type="entry name" value="ILV_EDD_N"/>
</dbReference>
<accession>A0A1H2TYP6</accession>
<dbReference type="EMBL" id="FNOK01000003">
    <property type="protein sequence ID" value="SDW48860.1"/>
    <property type="molecule type" value="Genomic_DNA"/>
</dbReference>
<dbReference type="NCBIfam" id="NF004784">
    <property type="entry name" value="PRK06131.1"/>
    <property type="match status" value="1"/>
</dbReference>
<dbReference type="InterPro" id="IPR037237">
    <property type="entry name" value="IlvD/EDD_N"/>
</dbReference>
<dbReference type="GO" id="GO:0016836">
    <property type="term" value="F:hydro-lyase activity"/>
    <property type="evidence" value="ECO:0007669"/>
    <property type="project" value="UniProtKB-ARBA"/>
</dbReference>
<dbReference type="PANTHER" id="PTHR43183:SF1">
    <property type="entry name" value="HYPOTHETICAL DIHYDROXY-ACID DEHYDRATASE (EUROFUNG)-RELATED"/>
    <property type="match status" value="1"/>
</dbReference>
<evidence type="ECO:0000313" key="10">
    <source>
        <dbReference type="EMBL" id="SDW48860.1"/>
    </source>
</evidence>
<dbReference type="GO" id="GO:0046872">
    <property type="term" value="F:metal ion binding"/>
    <property type="evidence" value="ECO:0007669"/>
    <property type="project" value="UniProtKB-KW"/>
</dbReference>
<evidence type="ECO:0000259" key="9">
    <source>
        <dbReference type="Pfam" id="PF24877"/>
    </source>
</evidence>
<evidence type="ECO:0000256" key="4">
    <source>
        <dbReference type="ARBA" id="ARBA00023004"/>
    </source>
</evidence>
<keyword evidence="11" id="KW-1185">Reference proteome</keyword>
<keyword evidence="7" id="KW-0028">Amino-acid biosynthesis</keyword>
<name>A0A1H2TYP6_9PSEU</name>
<keyword evidence="5" id="KW-0411">Iron-sulfur</keyword>
<keyword evidence="7" id="KW-0100">Branched-chain amino acid biosynthesis</keyword>
<organism evidence="10 11">
    <name type="scientific">Saccharopolyspora shandongensis</name>
    <dbReference type="NCBI Taxonomy" id="418495"/>
    <lineage>
        <taxon>Bacteria</taxon>
        <taxon>Bacillati</taxon>
        <taxon>Actinomycetota</taxon>
        <taxon>Actinomycetes</taxon>
        <taxon>Pseudonocardiales</taxon>
        <taxon>Pseudonocardiaceae</taxon>
        <taxon>Saccharopolyspora</taxon>
    </lineage>
</organism>
<dbReference type="PROSITE" id="PS00886">
    <property type="entry name" value="ILVD_EDD_1"/>
    <property type="match status" value="1"/>
</dbReference>
<dbReference type="Gene3D" id="3.50.30.80">
    <property type="entry name" value="IlvD/EDD C-terminal domain-like"/>
    <property type="match status" value="1"/>
</dbReference>
<proteinExistence type="inferred from homology"/>